<gene>
    <name evidence="1" type="ORF">HBN54_001898</name>
</gene>
<evidence type="ECO:0000313" key="2">
    <source>
        <dbReference type="Proteomes" id="UP000717634"/>
    </source>
</evidence>
<dbReference type="EMBL" id="JAAVTK010000004">
    <property type="protein sequence ID" value="NKI89303.1"/>
    <property type="molecule type" value="Genomic_DNA"/>
</dbReference>
<sequence length="229" mass="26199">MKAVIDLSEWNLTDAELPGLDNMAKVHLRLPYPGYKSLMNHPPAERRRRIAAQIWEAFRALKASLGKVAFEKTGTHYRPVGVRVVLPLNQLPALLATAAVKTISIESIEGISRKTPEPESFFWSIKARFSIQIENETGGFQGYEDRILLVKAVDEEEAHRKLLPGFDSYAEPYLNSAGLLVRWQFEEFLDAFATDVSSLETFLRDEGVEVFSELRNRKLKPEMEWHRRV</sequence>
<proteinExistence type="predicted"/>
<keyword evidence="2" id="KW-1185">Reference proteome</keyword>
<name>A0ABX1HKK2_9BACT</name>
<comment type="caution">
    <text evidence="1">The sequence shown here is derived from an EMBL/GenBank/DDBJ whole genome shotgun (WGS) entry which is preliminary data.</text>
</comment>
<dbReference type="RefSeq" id="WP_168672927.1">
    <property type="nucleotide sequence ID" value="NZ_JAAVTK010000004.1"/>
</dbReference>
<organism evidence="1 2">
    <name type="scientific">Hymenobacter artigasi</name>
    <dbReference type="NCBI Taxonomy" id="2719616"/>
    <lineage>
        <taxon>Bacteria</taxon>
        <taxon>Pseudomonadati</taxon>
        <taxon>Bacteroidota</taxon>
        <taxon>Cytophagia</taxon>
        <taxon>Cytophagales</taxon>
        <taxon>Hymenobacteraceae</taxon>
        <taxon>Hymenobacter</taxon>
    </lineage>
</organism>
<accession>A0ABX1HKK2</accession>
<dbReference type="Proteomes" id="UP000717634">
    <property type="component" value="Unassembled WGS sequence"/>
</dbReference>
<protein>
    <submittedName>
        <fullName evidence="1">Uncharacterized protein</fullName>
    </submittedName>
</protein>
<reference evidence="1 2" key="1">
    <citation type="submission" date="2020-03" db="EMBL/GenBank/DDBJ databases">
        <title>Genomic Encyclopedia of Type Strains, Phase IV (KMG-V): Genome sequencing to study the core and pangenomes of soil and plant-associated prokaryotes.</title>
        <authorList>
            <person name="Whitman W."/>
        </authorList>
    </citation>
    <scope>NUCLEOTIDE SEQUENCE [LARGE SCALE GENOMIC DNA]</scope>
    <source>
        <strain evidence="1 2">1B</strain>
    </source>
</reference>
<evidence type="ECO:0000313" key="1">
    <source>
        <dbReference type="EMBL" id="NKI89303.1"/>
    </source>
</evidence>